<evidence type="ECO:0000313" key="3">
    <source>
        <dbReference type="Proteomes" id="UP000218209"/>
    </source>
</evidence>
<keyword evidence="3" id="KW-1185">Reference proteome</keyword>
<dbReference type="PANTHER" id="PTHR34290:SF2">
    <property type="entry name" value="OS04G0668800 PROTEIN"/>
    <property type="match status" value="1"/>
</dbReference>
<evidence type="ECO:0000256" key="1">
    <source>
        <dbReference type="SAM" id="MobiDB-lite"/>
    </source>
</evidence>
<proteinExistence type="predicted"/>
<sequence>MASARALAFAGGALPRLARATAPVAAVVTRRAAARRPAVLPAPRPAAGVRLASAAAGRPSPPRTTTPTAVASPPAPVSTAATGTDGDGAAAAEAPPSWKVKLLFDGECPLCVREVNFLKKKDDGRGVVAFVDISDPAYDAAANAGLDYETAMGRIHAIEADGSVVQDVAVFRRVYEELGMGWVYAVTKAPAVEAVANQLYGVWARSRLWLTGRGTMEEVMKEREDCKDSCRI</sequence>
<dbReference type="InterPro" id="IPR007263">
    <property type="entry name" value="DCC1-like"/>
</dbReference>
<accession>A0A1X6P052</accession>
<dbReference type="InterPro" id="IPR044691">
    <property type="entry name" value="DCC1_Trx"/>
</dbReference>
<dbReference type="Pfam" id="PF04134">
    <property type="entry name" value="DCC1-like"/>
    <property type="match status" value="1"/>
</dbReference>
<evidence type="ECO:0008006" key="4">
    <source>
        <dbReference type="Google" id="ProtNLM"/>
    </source>
</evidence>
<name>A0A1X6P052_PORUM</name>
<protein>
    <recommendedName>
        <fullName evidence="4">Thiol-disulfide oxidoreductase DCC</fullName>
    </recommendedName>
</protein>
<dbReference type="AlphaFoldDB" id="A0A1X6P052"/>
<evidence type="ECO:0000313" key="2">
    <source>
        <dbReference type="EMBL" id="OSX74251.1"/>
    </source>
</evidence>
<dbReference type="PANTHER" id="PTHR34290">
    <property type="entry name" value="SI:CH73-390P7.2"/>
    <property type="match status" value="1"/>
</dbReference>
<dbReference type="GO" id="GO:0015035">
    <property type="term" value="F:protein-disulfide reductase activity"/>
    <property type="evidence" value="ECO:0007669"/>
    <property type="project" value="InterPro"/>
</dbReference>
<organism evidence="2 3">
    <name type="scientific">Porphyra umbilicalis</name>
    <name type="common">Purple laver</name>
    <name type="synonym">Red alga</name>
    <dbReference type="NCBI Taxonomy" id="2786"/>
    <lineage>
        <taxon>Eukaryota</taxon>
        <taxon>Rhodophyta</taxon>
        <taxon>Bangiophyceae</taxon>
        <taxon>Bangiales</taxon>
        <taxon>Bangiaceae</taxon>
        <taxon>Porphyra</taxon>
    </lineage>
</organism>
<dbReference type="EMBL" id="KV918957">
    <property type="protein sequence ID" value="OSX74251.1"/>
    <property type="molecule type" value="Genomic_DNA"/>
</dbReference>
<feature type="region of interest" description="Disordered" evidence="1">
    <location>
        <begin position="50"/>
        <end position="92"/>
    </location>
</feature>
<dbReference type="OrthoDB" id="441708at2759"/>
<reference evidence="2 3" key="1">
    <citation type="submission" date="2017-03" db="EMBL/GenBank/DDBJ databases">
        <title>WGS assembly of Porphyra umbilicalis.</title>
        <authorList>
            <person name="Brawley S.H."/>
            <person name="Blouin N.A."/>
            <person name="Ficko-Blean E."/>
            <person name="Wheeler G.L."/>
            <person name="Lohr M."/>
            <person name="Goodson H.V."/>
            <person name="Jenkins J.W."/>
            <person name="Blaby-Haas C.E."/>
            <person name="Helliwell K.E."/>
            <person name="Chan C."/>
            <person name="Marriage T."/>
            <person name="Bhattacharya D."/>
            <person name="Klein A.S."/>
            <person name="Badis Y."/>
            <person name="Brodie J."/>
            <person name="Cao Y."/>
            <person name="Collen J."/>
            <person name="Dittami S.M."/>
            <person name="Gachon C.M."/>
            <person name="Green B.R."/>
            <person name="Karpowicz S."/>
            <person name="Kim J.W."/>
            <person name="Kudahl U."/>
            <person name="Lin S."/>
            <person name="Michel G."/>
            <person name="Mittag M."/>
            <person name="Olson B.J."/>
            <person name="Pangilinan J."/>
            <person name="Peng Y."/>
            <person name="Qiu H."/>
            <person name="Shu S."/>
            <person name="Singer J.T."/>
            <person name="Smith A.G."/>
            <person name="Sprecher B.N."/>
            <person name="Wagner V."/>
            <person name="Wang W."/>
            <person name="Wang Z.-Y."/>
            <person name="Yan J."/>
            <person name="Yarish C."/>
            <person name="Zoeuner-Riek S."/>
            <person name="Zhuang Y."/>
            <person name="Zou Y."/>
            <person name="Lindquist E.A."/>
            <person name="Grimwood J."/>
            <person name="Barry K."/>
            <person name="Rokhsar D.S."/>
            <person name="Schmutz J."/>
            <person name="Stiller J.W."/>
            <person name="Grossman A.R."/>
            <person name="Prochnik S.E."/>
        </authorList>
    </citation>
    <scope>NUCLEOTIDE SEQUENCE [LARGE SCALE GENOMIC DNA]</scope>
    <source>
        <strain evidence="2">4086291</strain>
    </source>
</reference>
<feature type="compositionally biased region" description="Low complexity" evidence="1">
    <location>
        <begin position="65"/>
        <end position="92"/>
    </location>
</feature>
<dbReference type="Proteomes" id="UP000218209">
    <property type="component" value="Unassembled WGS sequence"/>
</dbReference>
<gene>
    <name evidence="2" type="ORF">BU14_0299s0019</name>
</gene>